<feature type="domain" description="G-protein coupled receptors family 1 profile" evidence="8">
    <location>
        <begin position="1"/>
        <end position="251"/>
    </location>
</feature>
<keyword evidence="3 7" id="KW-0812">Transmembrane</keyword>
<reference evidence="9" key="1">
    <citation type="submission" date="2021-10" db="EMBL/GenBank/DDBJ databases">
        <title>Tropical sea cucumber genome reveals ecological adaptation and Cuvierian tubules defense mechanism.</title>
        <authorList>
            <person name="Chen T."/>
        </authorList>
    </citation>
    <scope>NUCLEOTIDE SEQUENCE</scope>
    <source>
        <strain evidence="9">Nanhai2018</strain>
        <tissue evidence="9">Muscle</tissue>
    </source>
</reference>
<evidence type="ECO:0000256" key="5">
    <source>
        <dbReference type="ARBA" id="ARBA00022989"/>
    </source>
</evidence>
<dbReference type="PANTHER" id="PTHR24372:SF77">
    <property type="entry name" value="G-PROTEIN COUPLED RECEPTORS FAMILY 1 PROFILE DOMAIN-CONTAINING PROTEIN"/>
    <property type="match status" value="1"/>
</dbReference>
<evidence type="ECO:0000259" key="8">
    <source>
        <dbReference type="PROSITE" id="PS50262"/>
    </source>
</evidence>
<dbReference type="InterPro" id="IPR017452">
    <property type="entry name" value="GPCR_Rhodpsn_7TM"/>
</dbReference>
<dbReference type="AlphaFoldDB" id="A0A9Q0YRS1"/>
<evidence type="ECO:0000256" key="7">
    <source>
        <dbReference type="SAM" id="Phobius"/>
    </source>
</evidence>
<evidence type="ECO:0000256" key="1">
    <source>
        <dbReference type="ARBA" id="ARBA00004370"/>
    </source>
</evidence>
<evidence type="ECO:0000313" key="9">
    <source>
        <dbReference type="EMBL" id="KAJ8026250.1"/>
    </source>
</evidence>
<comment type="caution">
    <text evidence="9">The sequence shown here is derived from an EMBL/GenBank/DDBJ whole genome shotgun (WGS) entry which is preliminary data.</text>
</comment>
<evidence type="ECO:0000256" key="2">
    <source>
        <dbReference type="ARBA" id="ARBA00022614"/>
    </source>
</evidence>
<feature type="transmembrane region" description="Helical" evidence="7">
    <location>
        <begin position="152"/>
        <end position="180"/>
    </location>
</feature>
<dbReference type="Pfam" id="PF00001">
    <property type="entry name" value="7tm_1"/>
    <property type="match status" value="1"/>
</dbReference>
<dbReference type="EMBL" id="JAIZAY010000017">
    <property type="protein sequence ID" value="KAJ8026250.1"/>
    <property type="molecule type" value="Genomic_DNA"/>
</dbReference>
<dbReference type="GO" id="GO:0009755">
    <property type="term" value="P:hormone-mediated signaling pathway"/>
    <property type="evidence" value="ECO:0007669"/>
    <property type="project" value="TreeGrafter"/>
</dbReference>
<accession>A0A9Q0YRS1</accession>
<dbReference type="PANTHER" id="PTHR24372">
    <property type="entry name" value="GLYCOPROTEIN HORMONE RECEPTOR"/>
    <property type="match status" value="1"/>
</dbReference>
<keyword evidence="5 7" id="KW-1133">Transmembrane helix</keyword>
<feature type="transmembrane region" description="Helical" evidence="7">
    <location>
        <begin position="233"/>
        <end position="254"/>
    </location>
</feature>
<dbReference type="OrthoDB" id="6022531at2759"/>
<evidence type="ECO:0000256" key="6">
    <source>
        <dbReference type="ARBA" id="ARBA00023136"/>
    </source>
</evidence>
<dbReference type="GO" id="GO:0008528">
    <property type="term" value="F:G protein-coupled peptide receptor activity"/>
    <property type="evidence" value="ECO:0007669"/>
    <property type="project" value="TreeGrafter"/>
</dbReference>
<dbReference type="Gene3D" id="1.20.1070.10">
    <property type="entry name" value="Rhodopsin 7-helix transmembrane proteins"/>
    <property type="match status" value="1"/>
</dbReference>
<keyword evidence="10" id="KW-1185">Reference proteome</keyword>
<feature type="transmembrane region" description="Helical" evidence="7">
    <location>
        <begin position="201"/>
        <end position="221"/>
    </location>
</feature>
<evidence type="ECO:0000313" key="10">
    <source>
        <dbReference type="Proteomes" id="UP001152320"/>
    </source>
</evidence>
<gene>
    <name evidence="9" type="ORF">HOLleu_34043</name>
</gene>
<dbReference type="GO" id="GO:0007189">
    <property type="term" value="P:adenylate cyclase-activating G protein-coupled receptor signaling pathway"/>
    <property type="evidence" value="ECO:0007669"/>
    <property type="project" value="TreeGrafter"/>
</dbReference>
<keyword evidence="4" id="KW-0677">Repeat</keyword>
<evidence type="ECO:0000256" key="3">
    <source>
        <dbReference type="ARBA" id="ARBA00022692"/>
    </source>
</evidence>
<feature type="transmembrane region" description="Helical" evidence="7">
    <location>
        <begin position="26"/>
        <end position="53"/>
    </location>
</feature>
<dbReference type="GO" id="GO:0005886">
    <property type="term" value="C:plasma membrane"/>
    <property type="evidence" value="ECO:0007669"/>
    <property type="project" value="TreeGrafter"/>
</dbReference>
<dbReference type="InterPro" id="IPR000276">
    <property type="entry name" value="GPCR_Rhodpsn"/>
</dbReference>
<organism evidence="9 10">
    <name type="scientific">Holothuria leucospilota</name>
    <name type="common">Black long sea cucumber</name>
    <name type="synonym">Mertensiothuria leucospilota</name>
    <dbReference type="NCBI Taxonomy" id="206669"/>
    <lineage>
        <taxon>Eukaryota</taxon>
        <taxon>Metazoa</taxon>
        <taxon>Echinodermata</taxon>
        <taxon>Eleutherozoa</taxon>
        <taxon>Echinozoa</taxon>
        <taxon>Holothuroidea</taxon>
        <taxon>Aspidochirotacea</taxon>
        <taxon>Aspidochirotida</taxon>
        <taxon>Holothuriidae</taxon>
        <taxon>Holothuria</taxon>
    </lineage>
</organism>
<sequence length="291" mass="32393">MGIYLLSIAVADAWFGSDYFTVYSEAWQTGAVCGMIGIIGTLSIIGSLFTLTAMSIDRLVWIVLPKGKTCFNRIWADTVCAIIWVSGTLLAILPLLLSQKFEDFYEHSDACLNLPIVAVSEPVARGFDWQNQLYLLSGYTAFMEGVVWTYSLVIYTCLSSVCILIATLCYTIVLTSELLLKENVLPKDWRNPDFQLAMKMSIIVGVNVLCWFCVIILTVLSQLNIITPNMVNPLLVILFLPLKSALNPLVYCYGNILKCPKPRMVLKISLVRQRNHSSANLTSPGVDPMTK</sequence>
<evidence type="ECO:0000256" key="4">
    <source>
        <dbReference type="ARBA" id="ARBA00022737"/>
    </source>
</evidence>
<keyword evidence="2" id="KW-0433">Leucine-rich repeat</keyword>
<name>A0A9Q0YRS1_HOLLE</name>
<feature type="transmembrane region" description="Helical" evidence="7">
    <location>
        <begin position="74"/>
        <end position="97"/>
    </location>
</feature>
<protein>
    <recommendedName>
        <fullName evidence="8">G-protein coupled receptors family 1 profile domain-containing protein</fullName>
    </recommendedName>
</protein>
<dbReference type="Proteomes" id="UP001152320">
    <property type="component" value="Chromosome 17"/>
</dbReference>
<proteinExistence type="predicted"/>
<dbReference type="PRINTS" id="PR00237">
    <property type="entry name" value="GPCRRHODOPSN"/>
</dbReference>
<keyword evidence="6 7" id="KW-0472">Membrane</keyword>
<comment type="subcellular location">
    <subcellularLocation>
        <location evidence="1">Membrane</location>
    </subcellularLocation>
</comment>
<dbReference type="PROSITE" id="PS50262">
    <property type="entry name" value="G_PROTEIN_RECEP_F1_2"/>
    <property type="match status" value="1"/>
</dbReference>
<dbReference type="SUPFAM" id="SSF81321">
    <property type="entry name" value="Family A G protein-coupled receptor-like"/>
    <property type="match status" value="1"/>
</dbReference>